<dbReference type="PANTHER" id="PTHR24223">
    <property type="entry name" value="ATP-BINDING CASSETTE SUB-FAMILY C"/>
    <property type="match status" value="1"/>
</dbReference>
<sequence length="523" mass="59315">MYQAVYGATAIGMLLFSSIKAFVYGWATLRASSHLHDTVFYKVLRSPMMFFDSEPVGRIVNRFSKDLDEVDVQLPFHADNFLLQLFLMLFTLATLAIIFPPFLAVVFVLAIIFLIITKLFRVAIRELKQLENITRSPLFSHITTTIQGLGVIHAYNKADEFVERHQFLTDINGSMYLLFQSGMRWLAIRLDLLCTVITFIVALFVVLNNGLIDPSQSGLALSYAMRLTGMLQFCVRMGTETEARFTSVERITDYIERCEEEDEAQTETVALPQSWPTEGKITFLNYSMRYRKESPRVLKSLNLTIEPKEKVGIVGRTGAGKTSLGTALFRLVDPCEGSIVIDKIETNNVELRALRSCISVIPQDPVLFVGTIRYNLDPFNKYMDDQIWQALERTYMKETIVNLPEKLQTMVIENGENMSVGERQLLCMTRALLRNTKIILLDEATAAIDTETDSLIQETIRQSFKNCTMLTIAHRLNTVLNCDRIMVMENGQVVEFDTPSALLSRPNSMFSALKAAARSQEMC</sequence>
<evidence type="ECO:0000256" key="11">
    <source>
        <dbReference type="SAM" id="Phobius"/>
    </source>
</evidence>
<dbReference type="OMA" id="LETICTI"/>
<proteinExistence type="inferred from homology"/>
<keyword evidence="9 11" id="KW-0472">Membrane</keyword>
<keyword evidence="5" id="KW-0677">Repeat</keyword>
<evidence type="ECO:0000256" key="9">
    <source>
        <dbReference type="ARBA" id="ARBA00023136"/>
    </source>
</evidence>
<protein>
    <submittedName>
        <fullName evidence="14">Uncharacterized protein</fullName>
    </submittedName>
</protein>
<dbReference type="GO" id="GO:0016020">
    <property type="term" value="C:membrane"/>
    <property type="evidence" value="ECO:0007669"/>
    <property type="project" value="InterPro"/>
</dbReference>
<dbReference type="PROSITE" id="PS50929">
    <property type="entry name" value="ABC_TM1F"/>
    <property type="match status" value="1"/>
</dbReference>
<comment type="subcellular location">
    <subcellularLocation>
        <location evidence="1">Endomembrane system</location>
        <topology evidence="1">Multi-pass membrane protein</topology>
    </subcellularLocation>
</comment>
<feature type="domain" description="ABC transporter" evidence="12">
    <location>
        <begin position="281"/>
        <end position="515"/>
    </location>
</feature>
<keyword evidence="6" id="KW-0547">Nucleotide-binding</keyword>
<dbReference type="AlphaFoldDB" id="A0A8C4R9Q8"/>
<dbReference type="GeneTree" id="ENSGT00940000159578"/>
<feature type="transmembrane region" description="Helical" evidence="11">
    <location>
        <begin position="6"/>
        <end position="27"/>
    </location>
</feature>
<keyword evidence="7" id="KW-0067">ATP-binding</keyword>
<evidence type="ECO:0000313" key="15">
    <source>
        <dbReference type="Proteomes" id="UP000694388"/>
    </source>
</evidence>
<dbReference type="CDD" id="cd18599">
    <property type="entry name" value="ABC_6TM_MRP5_8_9_D2"/>
    <property type="match status" value="1"/>
</dbReference>
<evidence type="ECO:0000256" key="4">
    <source>
        <dbReference type="ARBA" id="ARBA00022692"/>
    </source>
</evidence>
<evidence type="ECO:0000256" key="5">
    <source>
        <dbReference type="ARBA" id="ARBA00022737"/>
    </source>
</evidence>
<evidence type="ECO:0000256" key="7">
    <source>
        <dbReference type="ARBA" id="ARBA00022840"/>
    </source>
</evidence>
<dbReference type="InterPro" id="IPR011527">
    <property type="entry name" value="ABC1_TM_dom"/>
</dbReference>
<evidence type="ECO:0000256" key="1">
    <source>
        <dbReference type="ARBA" id="ARBA00004127"/>
    </source>
</evidence>
<reference evidence="14" key="1">
    <citation type="submission" date="2025-08" db="UniProtKB">
        <authorList>
            <consortium name="Ensembl"/>
        </authorList>
    </citation>
    <scope>IDENTIFICATION</scope>
</reference>
<dbReference type="InterPro" id="IPR027417">
    <property type="entry name" value="P-loop_NTPase"/>
</dbReference>
<keyword evidence="8 11" id="KW-1133">Transmembrane helix</keyword>
<dbReference type="FunFam" id="3.40.50.300:FF:000074">
    <property type="entry name" value="Multidrug resistance-associated protein 5 isoform 1"/>
    <property type="match status" value="1"/>
</dbReference>
<keyword evidence="15" id="KW-1185">Reference proteome</keyword>
<feature type="transmembrane region" description="Helical" evidence="11">
    <location>
        <begin position="81"/>
        <end position="99"/>
    </location>
</feature>
<dbReference type="SMART" id="SM00382">
    <property type="entry name" value="AAA"/>
    <property type="match status" value="1"/>
</dbReference>
<dbReference type="Gene3D" id="1.20.1560.10">
    <property type="entry name" value="ABC transporter type 1, transmembrane domain"/>
    <property type="match status" value="1"/>
</dbReference>
<evidence type="ECO:0000256" key="8">
    <source>
        <dbReference type="ARBA" id="ARBA00022989"/>
    </source>
</evidence>
<dbReference type="GO" id="GO:0140359">
    <property type="term" value="F:ABC-type transporter activity"/>
    <property type="evidence" value="ECO:0007669"/>
    <property type="project" value="InterPro"/>
</dbReference>
<comment type="similarity">
    <text evidence="2">Belongs to the ABC transporter superfamily. ABCC family. Conjugate transporter (TC 3.A.1.208) subfamily.</text>
</comment>
<keyword evidence="10" id="KW-0325">Glycoprotein</keyword>
<dbReference type="InterPro" id="IPR036640">
    <property type="entry name" value="ABC1_TM_sf"/>
</dbReference>
<dbReference type="GO" id="GO:0012505">
    <property type="term" value="C:endomembrane system"/>
    <property type="evidence" value="ECO:0007669"/>
    <property type="project" value="UniProtKB-SubCell"/>
</dbReference>
<dbReference type="PANTHER" id="PTHR24223:SF10">
    <property type="entry name" value="ATP-BINDING CASSETTE SUB-FAMILY C MEMBER 12"/>
    <property type="match status" value="1"/>
</dbReference>
<dbReference type="Pfam" id="PF00005">
    <property type="entry name" value="ABC_tran"/>
    <property type="match status" value="1"/>
</dbReference>
<evidence type="ECO:0000256" key="6">
    <source>
        <dbReference type="ARBA" id="ARBA00022741"/>
    </source>
</evidence>
<dbReference type="CDD" id="cd03244">
    <property type="entry name" value="ABCC_MRP_domain2"/>
    <property type="match status" value="1"/>
</dbReference>
<dbReference type="GO" id="GO:0005524">
    <property type="term" value="F:ATP binding"/>
    <property type="evidence" value="ECO:0007669"/>
    <property type="project" value="UniProtKB-KW"/>
</dbReference>
<dbReference type="InterPro" id="IPR003439">
    <property type="entry name" value="ABC_transporter-like_ATP-bd"/>
</dbReference>
<evidence type="ECO:0000256" key="2">
    <source>
        <dbReference type="ARBA" id="ARBA00009726"/>
    </source>
</evidence>
<dbReference type="Proteomes" id="UP000694388">
    <property type="component" value="Unplaced"/>
</dbReference>
<evidence type="ECO:0000259" key="13">
    <source>
        <dbReference type="PROSITE" id="PS50929"/>
    </source>
</evidence>
<dbReference type="Ensembl" id="ENSEBUT00000027025.1">
    <property type="protein sequence ID" value="ENSEBUP00000026448.1"/>
    <property type="gene ID" value="ENSEBUG00000016288.1"/>
</dbReference>
<evidence type="ECO:0000256" key="3">
    <source>
        <dbReference type="ARBA" id="ARBA00022448"/>
    </source>
</evidence>
<reference evidence="14" key="2">
    <citation type="submission" date="2025-09" db="UniProtKB">
        <authorList>
            <consortium name="Ensembl"/>
        </authorList>
    </citation>
    <scope>IDENTIFICATION</scope>
</reference>
<feature type="transmembrane region" description="Helical" evidence="11">
    <location>
        <begin position="186"/>
        <end position="207"/>
    </location>
</feature>
<name>A0A8C4R9Q8_EPTBU</name>
<dbReference type="InterPro" id="IPR003593">
    <property type="entry name" value="AAA+_ATPase"/>
</dbReference>
<evidence type="ECO:0000256" key="10">
    <source>
        <dbReference type="ARBA" id="ARBA00023180"/>
    </source>
</evidence>
<feature type="domain" description="ABC transmembrane type-1" evidence="13">
    <location>
        <begin position="1"/>
        <end position="243"/>
    </location>
</feature>
<dbReference type="Gene3D" id="3.40.50.300">
    <property type="entry name" value="P-loop containing nucleotide triphosphate hydrolases"/>
    <property type="match status" value="1"/>
</dbReference>
<dbReference type="PROSITE" id="PS50893">
    <property type="entry name" value="ABC_TRANSPORTER_2"/>
    <property type="match status" value="1"/>
</dbReference>
<evidence type="ECO:0000313" key="14">
    <source>
        <dbReference type="Ensembl" id="ENSEBUP00000026448.1"/>
    </source>
</evidence>
<dbReference type="FunFam" id="1.20.1560.10:FF:000015">
    <property type="entry name" value="multidrug resistance-associated protein 5 isoform X1"/>
    <property type="match status" value="1"/>
</dbReference>
<accession>A0A8C4R9Q8</accession>
<keyword evidence="3" id="KW-0813">Transport</keyword>
<dbReference type="InterPro" id="IPR050173">
    <property type="entry name" value="ABC_transporter_C-like"/>
</dbReference>
<organism evidence="14 15">
    <name type="scientific">Eptatretus burgeri</name>
    <name type="common">Inshore hagfish</name>
    <dbReference type="NCBI Taxonomy" id="7764"/>
    <lineage>
        <taxon>Eukaryota</taxon>
        <taxon>Metazoa</taxon>
        <taxon>Chordata</taxon>
        <taxon>Craniata</taxon>
        <taxon>Vertebrata</taxon>
        <taxon>Cyclostomata</taxon>
        <taxon>Myxini</taxon>
        <taxon>Myxiniformes</taxon>
        <taxon>Myxinidae</taxon>
        <taxon>Eptatretinae</taxon>
        <taxon>Eptatretus</taxon>
    </lineage>
</organism>
<dbReference type="SUPFAM" id="SSF90123">
    <property type="entry name" value="ABC transporter transmembrane region"/>
    <property type="match status" value="1"/>
</dbReference>
<dbReference type="SUPFAM" id="SSF52540">
    <property type="entry name" value="P-loop containing nucleoside triphosphate hydrolases"/>
    <property type="match status" value="1"/>
</dbReference>
<keyword evidence="4 11" id="KW-0812">Transmembrane</keyword>
<dbReference type="GO" id="GO:0016887">
    <property type="term" value="F:ATP hydrolysis activity"/>
    <property type="evidence" value="ECO:0007669"/>
    <property type="project" value="InterPro"/>
</dbReference>
<evidence type="ECO:0000259" key="12">
    <source>
        <dbReference type="PROSITE" id="PS50893"/>
    </source>
</evidence>
<dbReference type="Pfam" id="PF00664">
    <property type="entry name" value="ABC_membrane"/>
    <property type="match status" value="1"/>
</dbReference>